<dbReference type="AlphaFoldDB" id="A0A4R4U0L4"/>
<dbReference type="InterPro" id="IPR023577">
    <property type="entry name" value="CYTH_domain"/>
</dbReference>
<dbReference type="InterPro" id="IPR038186">
    <property type="entry name" value="CHAD_dom_sf"/>
</dbReference>
<dbReference type="Pfam" id="PF05235">
    <property type="entry name" value="CHAD"/>
    <property type="match status" value="1"/>
</dbReference>
<dbReference type="PROSITE" id="PS51707">
    <property type="entry name" value="CYTH"/>
    <property type="match status" value="1"/>
</dbReference>
<dbReference type="SMART" id="SM00880">
    <property type="entry name" value="CHAD"/>
    <property type="match status" value="1"/>
</dbReference>
<dbReference type="Pfam" id="PF01928">
    <property type="entry name" value="CYTH"/>
    <property type="match status" value="1"/>
</dbReference>
<name>A0A4R4U0L4_9ACTN</name>
<dbReference type="EMBL" id="SMKI01000007">
    <property type="protein sequence ID" value="TDC80059.1"/>
    <property type="molecule type" value="Genomic_DNA"/>
</dbReference>
<dbReference type="CDD" id="cd07374">
    <property type="entry name" value="CYTH-like_Pase"/>
    <property type="match status" value="1"/>
</dbReference>
<evidence type="ECO:0000313" key="4">
    <source>
        <dbReference type="EMBL" id="TDC80059.1"/>
    </source>
</evidence>
<dbReference type="PANTHER" id="PTHR39339">
    <property type="entry name" value="SLR1444 PROTEIN"/>
    <property type="match status" value="1"/>
</dbReference>
<proteinExistence type="predicted"/>
<keyword evidence="5" id="KW-1185">Reference proteome</keyword>
<dbReference type="PANTHER" id="PTHR39339:SF1">
    <property type="entry name" value="CHAD DOMAIN-CONTAINING PROTEIN"/>
    <property type="match status" value="1"/>
</dbReference>
<dbReference type="SUPFAM" id="SSF55154">
    <property type="entry name" value="CYTH-like phosphatases"/>
    <property type="match status" value="1"/>
</dbReference>
<evidence type="ECO:0000256" key="1">
    <source>
        <dbReference type="SAM" id="MobiDB-lite"/>
    </source>
</evidence>
<gene>
    <name evidence="4" type="ORF">E1283_01340</name>
</gene>
<feature type="domain" description="CYTH" evidence="2">
    <location>
        <begin position="5"/>
        <end position="205"/>
    </location>
</feature>
<dbReference type="InterPro" id="IPR007899">
    <property type="entry name" value="CHAD_dom"/>
</dbReference>
<accession>A0A4R4U0L4</accession>
<dbReference type="Proteomes" id="UP000295345">
    <property type="component" value="Unassembled WGS sequence"/>
</dbReference>
<dbReference type="PROSITE" id="PS51708">
    <property type="entry name" value="CHAD"/>
    <property type="match status" value="1"/>
</dbReference>
<dbReference type="Gene3D" id="1.40.20.10">
    <property type="entry name" value="CHAD domain"/>
    <property type="match status" value="1"/>
</dbReference>
<dbReference type="SMART" id="SM01118">
    <property type="entry name" value="CYTH"/>
    <property type="match status" value="1"/>
</dbReference>
<dbReference type="Gene3D" id="2.40.320.10">
    <property type="entry name" value="Hypothetical Protein Pfu-838710-001"/>
    <property type="match status" value="1"/>
</dbReference>
<dbReference type="OrthoDB" id="9777271at2"/>
<feature type="region of interest" description="Disordered" evidence="1">
    <location>
        <begin position="184"/>
        <end position="216"/>
    </location>
</feature>
<sequence length="498" mass="54309">MVSVALEHERKYEFAGPLPELAGAGPVATEHRSPVRRLSARYYDTEDGRLAAAGITLRRRTGGQDAGWHLKLPVHHALGDTVREEIQAPLDPEAPNEAPPAELTALVRSRVRRAALVPVVDLDTERAPTHLVGVGGAPLAEAVLDRVTARRAGRTAEWTELEVELAEDADPTVLDAVEERVTAAGARRSKAPSKLARALAETGGAPTPPAPPRRPADSAAAHVLAYARRQVEAIVTLDPAVRRQLPDAVHRMRVASRRLRSLLRSARAVLDRGATAHLEAELRHLAGELGLDRDREVLTERLTALLDELPDELRVGPVAQRLAAWDHERRTDTSALLTRLLDSPRHLDLLDALDRLLADPPLRPKADRPADQVLAKAMHRDRDRLADRLRTAFDSPPGPERDAALHSARKAAKRARYAAEAATPAVGKPARRQVKRCKALQQALGDHQDSVVARGALRELADIAQREGEPSFSYGVLHEREVALAADRERRAAELPVG</sequence>
<evidence type="ECO:0000313" key="5">
    <source>
        <dbReference type="Proteomes" id="UP000295345"/>
    </source>
</evidence>
<feature type="region of interest" description="Disordered" evidence="1">
    <location>
        <begin position="390"/>
        <end position="410"/>
    </location>
</feature>
<dbReference type="InterPro" id="IPR033469">
    <property type="entry name" value="CYTH-like_dom_sf"/>
</dbReference>
<evidence type="ECO:0000259" key="2">
    <source>
        <dbReference type="PROSITE" id="PS51707"/>
    </source>
</evidence>
<reference evidence="4 5" key="1">
    <citation type="submission" date="2019-03" db="EMBL/GenBank/DDBJ databases">
        <title>Draft genome sequences of novel Actinobacteria.</title>
        <authorList>
            <person name="Sahin N."/>
            <person name="Ay H."/>
            <person name="Saygin H."/>
        </authorList>
    </citation>
    <scope>NUCLEOTIDE SEQUENCE [LARGE SCALE GENOMIC DNA]</scope>
    <source>
        <strain evidence="4 5">DSM 41900</strain>
    </source>
</reference>
<protein>
    <submittedName>
        <fullName evidence="4">CYTH and CHAD domain-containing protein</fullName>
    </submittedName>
</protein>
<comment type="caution">
    <text evidence="4">The sequence shown here is derived from an EMBL/GenBank/DDBJ whole genome shotgun (WGS) entry which is preliminary data.</text>
</comment>
<feature type="domain" description="CHAD" evidence="3">
    <location>
        <begin position="216"/>
        <end position="498"/>
    </location>
</feature>
<evidence type="ECO:0000259" key="3">
    <source>
        <dbReference type="PROSITE" id="PS51708"/>
    </source>
</evidence>
<organism evidence="4 5">
    <name type="scientific">Streptomyces hainanensis</name>
    <dbReference type="NCBI Taxonomy" id="402648"/>
    <lineage>
        <taxon>Bacteria</taxon>
        <taxon>Bacillati</taxon>
        <taxon>Actinomycetota</taxon>
        <taxon>Actinomycetes</taxon>
        <taxon>Kitasatosporales</taxon>
        <taxon>Streptomycetaceae</taxon>
        <taxon>Streptomyces</taxon>
    </lineage>
</organism>